<reference evidence="1 2" key="1">
    <citation type="submission" date="2019-04" db="EMBL/GenBank/DDBJ databases">
        <title>Friends and foes A comparative genomics study of 23 Aspergillus species from section Flavi.</title>
        <authorList>
            <consortium name="DOE Joint Genome Institute"/>
            <person name="Kjaerbolling I."/>
            <person name="Vesth T."/>
            <person name="Frisvad J.C."/>
            <person name="Nybo J.L."/>
            <person name="Theobald S."/>
            <person name="Kildgaard S."/>
            <person name="Isbrandt T."/>
            <person name="Kuo A."/>
            <person name="Sato A."/>
            <person name="Lyhne E.K."/>
            <person name="Kogle M.E."/>
            <person name="Wiebenga A."/>
            <person name="Kun R.S."/>
            <person name="Lubbers R.J."/>
            <person name="Makela M.R."/>
            <person name="Barry K."/>
            <person name="Chovatia M."/>
            <person name="Clum A."/>
            <person name="Daum C."/>
            <person name="Haridas S."/>
            <person name="He G."/>
            <person name="LaButti K."/>
            <person name="Lipzen A."/>
            <person name="Mondo S."/>
            <person name="Riley R."/>
            <person name="Salamov A."/>
            <person name="Simmons B.A."/>
            <person name="Magnuson J.K."/>
            <person name="Henrissat B."/>
            <person name="Mortensen U.H."/>
            <person name="Larsen T.O."/>
            <person name="Devries R.P."/>
            <person name="Grigoriev I.V."/>
            <person name="Machida M."/>
            <person name="Baker S.E."/>
            <person name="Andersen M.R."/>
        </authorList>
    </citation>
    <scope>NUCLEOTIDE SEQUENCE [LARGE SCALE GENOMIC DNA]</scope>
    <source>
        <strain evidence="1 2">IBT 18842</strain>
    </source>
</reference>
<keyword evidence="2" id="KW-1185">Reference proteome</keyword>
<accession>A0A5N6TRB5</accession>
<dbReference type="OrthoDB" id="4149149at2759"/>
<gene>
    <name evidence="1" type="ORF">BDV25DRAFT_141417</name>
</gene>
<evidence type="ECO:0000313" key="1">
    <source>
        <dbReference type="EMBL" id="KAE8148824.1"/>
    </source>
</evidence>
<sequence>MDLHKVDPDIQLEVDLLILDYLLCITIDSLLYAGGEAGGEPSDECDLGWYTDTIGIFRSQLPATALLSDDVRIKLQLLELVNGFRQYPFDNRNLNPPSTFSHTNQGKSVTLMQMATSFKSLCKTVSTMVSETNWVDIAAQFVIQAVLEKHQAPGFTDTQNQRIAWAKETLEQLSGEGQVSAQYMRYVQPPIGPDHDRLTSSFSELPIDRFRWSVFDILRTIMKMLEPPVLIQLERGQLCGLSRAETQDLKNRVGLD</sequence>
<dbReference type="AlphaFoldDB" id="A0A5N6TRB5"/>
<organism evidence="1 2">
    <name type="scientific">Aspergillus avenaceus</name>
    <dbReference type="NCBI Taxonomy" id="36643"/>
    <lineage>
        <taxon>Eukaryota</taxon>
        <taxon>Fungi</taxon>
        <taxon>Dikarya</taxon>
        <taxon>Ascomycota</taxon>
        <taxon>Pezizomycotina</taxon>
        <taxon>Eurotiomycetes</taxon>
        <taxon>Eurotiomycetidae</taxon>
        <taxon>Eurotiales</taxon>
        <taxon>Aspergillaceae</taxon>
        <taxon>Aspergillus</taxon>
        <taxon>Aspergillus subgen. Circumdati</taxon>
    </lineage>
</organism>
<dbReference type="EMBL" id="ML742145">
    <property type="protein sequence ID" value="KAE8148824.1"/>
    <property type="molecule type" value="Genomic_DNA"/>
</dbReference>
<name>A0A5N6TRB5_ASPAV</name>
<protein>
    <submittedName>
        <fullName evidence="1">Uncharacterized protein</fullName>
    </submittedName>
</protein>
<evidence type="ECO:0000313" key="2">
    <source>
        <dbReference type="Proteomes" id="UP000325780"/>
    </source>
</evidence>
<dbReference type="Proteomes" id="UP000325780">
    <property type="component" value="Unassembled WGS sequence"/>
</dbReference>
<proteinExistence type="predicted"/>